<evidence type="ECO:0000259" key="1">
    <source>
        <dbReference type="SMART" id="SM01022"/>
    </source>
</evidence>
<gene>
    <name evidence="2" type="ORF">ABM34_10905</name>
</gene>
<evidence type="ECO:0000313" key="2">
    <source>
        <dbReference type="EMBL" id="AKP67991.1"/>
    </source>
</evidence>
<proteinExistence type="predicted"/>
<dbReference type="PANTHER" id="PTHR39203:SF1">
    <property type="entry name" value="CYTOPLASMIC PROTEIN"/>
    <property type="match status" value="1"/>
</dbReference>
<sequence length="148" mass="17291">MTTEEYWKKFCEKTGTDVNKTHVEWAFGYTKEVANDLLELVKKGDKRATTSAWELYEPGDYVPKVGDYNIILDGDNNPGCITQTKVSEVVTFDHVTAEHAYLEGEGDKTLKYWKKVHTDFFEKEYKEEGKVFNEEIQCLCEYFEIEFI</sequence>
<name>A0A0H4QLM2_9LACO</name>
<dbReference type="InterPro" id="IPR009326">
    <property type="entry name" value="DUF984"/>
</dbReference>
<keyword evidence="3" id="KW-1185">Reference proteome</keyword>
<dbReference type="OrthoDB" id="9807542at2"/>
<reference evidence="3" key="1">
    <citation type="submission" date="2015-07" db="EMBL/GenBank/DDBJ databases">
        <title>Lactobacillus ginsenosidimutans/EMML 3141/ whole genome sequencing.</title>
        <authorList>
            <person name="Kim M.K."/>
            <person name="Im W.-T."/>
            <person name="Srinivasan S."/>
            <person name="Lee J.-J."/>
        </authorList>
    </citation>
    <scope>NUCLEOTIDE SEQUENCE [LARGE SCALE GENOMIC DNA]</scope>
    <source>
        <strain evidence="3">EMML 3041</strain>
    </source>
</reference>
<dbReference type="SMART" id="SM01022">
    <property type="entry name" value="ASCH"/>
    <property type="match status" value="1"/>
</dbReference>
<dbReference type="Proteomes" id="UP000036106">
    <property type="component" value="Chromosome"/>
</dbReference>
<dbReference type="SUPFAM" id="SSF88697">
    <property type="entry name" value="PUA domain-like"/>
    <property type="match status" value="1"/>
</dbReference>
<dbReference type="CDD" id="cd06553">
    <property type="entry name" value="ASCH_Ef3133_like"/>
    <property type="match status" value="1"/>
</dbReference>
<dbReference type="KEGG" id="lgn:ABM34_10905"/>
<dbReference type="PIRSF" id="PIRSF021320">
    <property type="entry name" value="DUF984"/>
    <property type="match status" value="1"/>
</dbReference>
<dbReference type="STRING" id="1007676.ABM34_10905"/>
<dbReference type="RefSeq" id="WP_048705705.1">
    <property type="nucleotide sequence ID" value="NZ_CP012034.1"/>
</dbReference>
<accession>A0A0H4QLM2</accession>
<dbReference type="Pfam" id="PF04266">
    <property type="entry name" value="ASCH"/>
    <property type="match status" value="1"/>
</dbReference>
<feature type="domain" description="ASCH" evidence="1">
    <location>
        <begin position="25"/>
        <end position="147"/>
    </location>
</feature>
<dbReference type="PANTHER" id="PTHR39203">
    <property type="entry name" value="CYTOPLASMIC PROTEIN-RELATED"/>
    <property type="match status" value="1"/>
</dbReference>
<protein>
    <submittedName>
        <fullName evidence="2">RNA-binding protein</fullName>
    </submittedName>
</protein>
<organism evidence="2 3">
    <name type="scientific">Companilactobacillus ginsenosidimutans</name>
    <dbReference type="NCBI Taxonomy" id="1007676"/>
    <lineage>
        <taxon>Bacteria</taxon>
        <taxon>Bacillati</taxon>
        <taxon>Bacillota</taxon>
        <taxon>Bacilli</taxon>
        <taxon>Lactobacillales</taxon>
        <taxon>Lactobacillaceae</taxon>
        <taxon>Companilactobacillus</taxon>
    </lineage>
</organism>
<dbReference type="PATRIC" id="fig|1007676.4.peg.2209"/>
<dbReference type="AlphaFoldDB" id="A0A0H4QLM2"/>
<evidence type="ECO:0000313" key="3">
    <source>
        <dbReference type="Proteomes" id="UP000036106"/>
    </source>
</evidence>
<dbReference type="InterPro" id="IPR007374">
    <property type="entry name" value="ASCH_domain"/>
</dbReference>
<dbReference type="EMBL" id="CP012034">
    <property type="protein sequence ID" value="AKP67991.1"/>
    <property type="molecule type" value="Genomic_DNA"/>
</dbReference>
<dbReference type="InterPro" id="IPR015947">
    <property type="entry name" value="PUA-like_sf"/>
</dbReference>
<dbReference type="Gene3D" id="3.10.400.10">
    <property type="entry name" value="Sulfate adenylyltransferase"/>
    <property type="match status" value="1"/>
</dbReference>